<dbReference type="InterPro" id="IPR029052">
    <property type="entry name" value="Metallo-depent_PP-like"/>
</dbReference>
<evidence type="ECO:0000313" key="1">
    <source>
        <dbReference type="EMBL" id="CAB4139920.1"/>
    </source>
</evidence>
<evidence type="ECO:0000313" key="3">
    <source>
        <dbReference type="EMBL" id="CAB4156961.1"/>
    </source>
</evidence>
<evidence type="ECO:0008006" key="4">
    <source>
        <dbReference type="Google" id="ProtNLM"/>
    </source>
</evidence>
<sequence>MRLKISDAELMQAWKSGASAPDIAAQFGLTLRQVYARRSQIERKTGEALPAIAPRKFGVPFDRTPLDNPATKALYESPTRLHQDLQTGTVIIFSDAHYWPGIESTAHRALVHLVRELKPKMVIGNGDIFDMASPSHWGRRDFSPLPNVRQEIEACQERLGEIEDAAPRGCRLVRTIGNHCIRFTKKLVTVAPEYEGLKGFALTDHFPKWQECWSIHLNPDTNGWTEVKHRWKGGVHSSFNNAKESSVHYATGHDHALRIQEFTNRRGTWYGINSGTLADPDGPQFGYSEDSPANHRSGFVVLTYHKGLLLRPAVCKVLDPLNVDFERQVIKV</sequence>
<dbReference type="EMBL" id="LR796646">
    <property type="protein sequence ID" value="CAB4156961.1"/>
    <property type="molecule type" value="Genomic_DNA"/>
</dbReference>
<dbReference type="EMBL" id="LR796373">
    <property type="protein sequence ID" value="CAB4140390.1"/>
    <property type="molecule type" value="Genomic_DNA"/>
</dbReference>
<dbReference type="SUPFAM" id="SSF56300">
    <property type="entry name" value="Metallo-dependent phosphatases"/>
    <property type="match status" value="1"/>
</dbReference>
<evidence type="ECO:0000313" key="2">
    <source>
        <dbReference type="EMBL" id="CAB4140390.1"/>
    </source>
</evidence>
<protein>
    <recommendedName>
        <fullName evidence="4">Calcineurin-like phosphoesterase domain, ApaH type</fullName>
    </recommendedName>
</protein>
<dbReference type="EMBL" id="LR796369">
    <property type="protein sequence ID" value="CAB4139920.1"/>
    <property type="molecule type" value="Genomic_DNA"/>
</dbReference>
<reference evidence="2" key="1">
    <citation type="submission" date="2020-04" db="EMBL/GenBank/DDBJ databases">
        <authorList>
            <person name="Chiriac C."/>
            <person name="Salcher M."/>
            <person name="Ghai R."/>
            <person name="Kavagutti S V."/>
        </authorList>
    </citation>
    <scope>NUCLEOTIDE SEQUENCE</scope>
</reference>
<proteinExistence type="predicted"/>
<name>A0A6J5M5N4_9CAUD</name>
<organism evidence="2">
    <name type="scientific">uncultured Caudovirales phage</name>
    <dbReference type="NCBI Taxonomy" id="2100421"/>
    <lineage>
        <taxon>Viruses</taxon>
        <taxon>Duplodnaviria</taxon>
        <taxon>Heunggongvirae</taxon>
        <taxon>Uroviricota</taxon>
        <taxon>Caudoviricetes</taxon>
        <taxon>Peduoviridae</taxon>
        <taxon>Maltschvirus</taxon>
        <taxon>Maltschvirus maltsch</taxon>
    </lineage>
</organism>
<accession>A0A6J5M5N4</accession>
<gene>
    <name evidence="1" type="ORF">UFOVP356_14</name>
    <name evidence="2" type="ORF">UFOVP408_21</name>
    <name evidence="3" type="ORF">UFOVP676_52</name>
</gene>